<organism evidence="12 13">
    <name type="scientific">Adineta steineri</name>
    <dbReference type="NCBI Taxonomy" id="433720"/>
    <lineage>
        <taxon>Eukaryota</taxon>
        <taxon>Metazoa</taxon>
        <taxon>Spiralia</taxon>
        <taxon>Gnathifera</taxon>
        <taxon>Rotifera</taxon>
        <taxon>Eurotatoria</taxon>
        <taxon>Bdelloidea</taxon>
        <taxon>Adinetida</taxon>
        <taxon>Adinetidae</taxon>
        <taxon>Adineta</taxon>
    </lineage>
</organism>
<evidence type="ECO:0000256" key="2">
    <source>
        <dbReference type="ARBA" id="ARBA00022448"/>
    </source>
</evidence>
<dbReference type="PANTHER" id="PTHR10153">
    <property type="entry name" value="SMALL CONDUCTANCE CALCIUM-ACTIVATED POTASSIUM CHANNEL"/>
    <property type="match status" value="1"/>
</dbReference>
<evidence type="ECO:0000256" key="3">
    <source>
        <dbReference type="ARBA" id="ARBA00022692"/>
    </source>
</evidence>
<keyword evidence="7" id="KW-0407">Ion channel</keyword>
<dbReference type="Pfam" id="PF03530">
    <property type="entry name" value="SK_channel"/>
    <property type="match status" value="1"/>
</dbReference>
<dbReference type="AlphaFoldDB" id="A0A818RMP7"/>
<evidence type="ECO:0000256" key="8">
    <source>
        <dbReference type="SAM" id="Phobius"/>
    </source>
</evidence>
<keyword evidence="2" id="KW-0813">Transport</keyword>
<evidence type="ECO:0000256" key="4">
    <source>
        <dbReference type="ARBA" id="ARBA00022989"/>
    </source>
</evidence>
<evidence type="ECO:0000259" key="10">
    <source>
        <dbReference type="Pfam" id="PF07885"/>
    </source>
</evidence>
<feature type="transmembrane region" description="Helical" evidence="8">
    <location>
        <begin position="85"/>
        <end position="105"/>
    </location>
</feature>
<dbReference type="EMBL" id="CAJOAY010000418">
    <property type="protein sequence ID" value="CAF3660319.1"/>
    <property type="molecule type" value="Genomic_DNA"/>
</dbReference>
<evidence type="ECO:0000313" key="13">
    <source>
        <dbReference type="Proteomes" id="UP000663881"/>
    </source>
</evidence>
<dbReference type="Proteomes" id="UP000663881">
    <property type="component" value="Unassembled WGS sequence"/>
</dbReference>
<evidence type="ECO:0000256" key="1">
    <source>
        <dbReference type="ARBA" id="ARBA00004141"/>
    </source>
</evidence>
<gene>
    <name evidence="11" type="ORF">OKA104_LOCUS9730</name>
    <name evidence="12" type="ORF">OKA104_LOCUS9732</name>
</gene>
<comment type="caution">
    <text evidence="12">The sequence shown here is derived from an EMBL/GenBank/DDBJ whole genome shotgun (WGS) entry which is preliminary data.</text>
</comment>
<feature type="transmembrane region" description="Helical" evidence="8">
    <location>
        <begin position="120"/>
        <end position="142"/>
    </location>
</feature>
<dbReference type="Gene3D" id="1.10.287.70">
    <property type="match status" value="2"/>
</dbReference>
<protein>
    <submittedName>
        <fullName evidence="12">Uncharacterized protein</fullName>
    </submittedName>
</protein>
<comment type="subcellular location">
    <subcellularLocation>
        <location evidence="1">Membrane</location>
        <topology evidence="1">Multi-pass membrane protein</topology>
    </subcellularLocation>
</comment>
<evidence type="ECO:0000313" key="11">
    <source>
        <dbReference type="EMBL" id="CAF3660290.1"/>
    </source>
</evidence>
<dbReference type="GO" id="GO:0016286">
    <property type="term" value="F:small conductance calcium-activated potassium channel activity"/>
    <property type="evidence" value="ECO:0007669"/>
    <property type="project" value="InterPro"/>
</dbReference>
<proteinExistence type="predicted"/>
<sequence length="493" mass="56696">MRLSLFTSLSSQANGAISSAMTSIVSIPNSSSTTSVIPLLKIVDETANGNDHDLQIYKKRTSPRTVLMADISRRLLRRKLLHNRLYLISDIMCFLGLLGIILMIINNEIIFLNIYDKSKYICWFIKLIITITTIILVVLVFYFRRLELDLYAINNSFNHWRIGLTTTKICLTIFEAFICIIHPIPLDFPFISHFKSDNSTKSNSIAPTHITMDVTLGLPMFARLYLICRSLMFNSHLVRDAISQSIGSLNQVSINFKFLLKTYIQQWPARCLFIFCILLFLTSSWSLRACNYKATIDHISMLDAMWLFIVTFTTVGYGDLTPTTYCGRSVAGITAMIGLLSTAFLVSVLSEKLKLSRSEKYVHIFVLNMKMLKERKNHAANIIKYIFKLWFLKKKQQQPTSNEYIKAQRELVRSIHFNQQLKLEQKKLVDSCIGIPELVVIQRQTNDKTRENTQTLAIMKLKMNKIEEQLGEMNHAITNIQNTLHLLLNRISQ</sequence>
<feature type="transmembrane region" description="Helical" evidence="8">
    <location>
        <begin position="162"/>
        <end position="184"/>
    </location>
</feature>
<keyword evidence="4 8" id="KW-1133">Transmembrane helix</keyword>
<keyword evidence="5" id="KW-0406">Ion transport</keyword>
<dbReference type="InterPro" id="IPR015449">
    <property type="entry name" value="K_chnl_Ca-activ_SK"/>
</dbReference>
<evidence type="ECO:0000256" key="6">
    <source>
        <dbReference type="ARBA" id="ARBA00023136"/>
    </source>
</evidence>
<evidence type="ECO:0000313" key="12">
    <source>
        <dbReference type="EMBL" id="CAF3660319.1"/>
    </source>
</evidence>
<dbReference type="GO" id="GO:0016020">
    <property type="term" value="C:membrane"/>
    <property type="evidence" value="ECO:0007669"/>
    <property type="project" value="UniProtKB-SubCell"/>
</dbReference>
<dbReference type="SUPFAM" id="SSF81327">
    <property type="entry name" value="Small-conductance potassium channel"/>
    <property type="match status" value="1"/>
</dbReference>
<feature type="transmembrane region" description="Helical" evidence="8">
    <location>
        <begin position="267"/>
        <end position="287"/>
    </location>
</feature>
<feature type="domain" description="Potassium channel" evidence="10">
    <location>
        <begin position="276"/>
        <end position="353"/>
    </location>
</feature>
<feature type="transmembrane region" description="Helical" evidence="8">
    <location>
        <begin position="299"/>
        <end position="318"/>
    </location>
</feature>
<reference evidence="12" key="1">
    <citation type="submission" date="2021-02" db="EMBL/GenBank/DDBJ databases">
        <authorList>
            <person name="Nowell W R."/>
        </authorList>
    </citation>
    <scope>NUCLEOTIDE SEQUENCE</scope>
</reference>
<dbReference type="SUPFAM" id="SSF81324">
    <property type="entry name" value="Voltage-gated potassium channels"/>
    <property type="match status" value="1"/>
</dbReference>
<dbReference type="InterPro" id="IPR004178">
    <property type="entry name" value="CaM-bd_dom"/>
</dbReference>
<name>A0A818RMP7_9BILA</name>
<feature type="domain" description="Calmodulin-binding" evidence="9">
    <location>
        <begin position="369"/>
        <end position="432"/>
    </location>
</feature>
<keyword evidence="3 8" id="KW-0812">Transmembrane</keyword>
<accession>A0A818RMP7</accession>
<evidence type="ECO:0000256" key="7">
    <source>
        <dbReference type="ARBA" id="ARBA00023303"/>
    </source>
</evidence>
<keyword evidence="6 8" id="KW-0472">Membrane</keyword>
<dbReference type="GO" id="GO:0005516">
    <property type="term" value="F:calmodulin binding"/>
    <property type="evidence" value="ECO:0007669"/>
    <property type="project" value="InterPro"/>
</dbReference>
<dbReference type="Pfam" id="PF07885">
    <property type="entry name" value="Ion_trans_2"/>
    <property type="match status" value="1"/>
</dbReference>
<dbReference type="EMBL" id="CAJOAY010000418">
    <property type="protein sequence ID" value="CAF3660290.1"/>
    <property type="molecule type" value="Genomic_DNA"/>
</dbReference>
<dbReference type="InterPro" id="IPR013099">
    <property type="entry name" value="K_chnl_dom"/>
</dbReference>
<feature type="transmembrane region" description="Helical" evidence="8">
    <location>
        <begin position="330"/>
        <end position="350"/>
    </location>
</feature>
<feature type="transmembrane region" description="Helical" evidence="8">
    <location>
        <begin position="205"/>
        <end position="226"/>
    </location>
</feature>
<evidence type="ECO:0000259" key="9">
    <source>
        <dbReference type="Pfam" id="PF02888"/>
    </source>
</evidence>
<evidence type="ECO:0000256" key="5">
    <source>
        <dbReference type="ARBA" id="ARBA00023065"/>
    </source>
</evidence>
<dbReference type="PRINTS" id="PR00169">
    <property type="entry name" value="KCHANNEL"/>
</dbReference>
<dbReference type="Pfam" id="PF02888">
    <property type="entry name" value="CaMBD"/>
    <property type="match status" value="1"/>
</dbReference>
<dbReference type="InterPro" id="IPR036122">
    <property type="entry name" value="CaM-bd_dom_sf"/>
</dbReference>